<dbReference type="GO" id="GO:0003676">
    <property type="term" value="F:nucleic acid binding"/>
    <property type="evidence" value="ECO:0007669"/>
    <property type="project" value="InterPro"/>
</dbReference>
<evidence type="ECO:0000313" key="8">
    <source>
        <dbReference type="Proteomes" id="UP000225277"/>
    </source>
</evidence>
<dbReference type="STRING" id="112498.A0A2D3VK48"/>
<dbReference type="EMBL" id="FJUY01000011">
    <property type="protein sequence ID" value="CZT21353.1"/>
    <property type="molecule type" value="Genomic_DNA"/>
</dbReference>
<proteinExistence type="predicted"/>
<keyword evidence="2" id="KW-0540">Nuclease</keyword>
<feature type="domain" description="Exonuclease" evidence="6">
    <location>
        <begin position="52"/>
        <end position="227"/>
    </location>
</feature>
<protein>
    <recommendedName>
        <fullName evidence="6">Exonuclease domain-containing protein</fullName>
    </recommendedName>
</protein>
<dbReference type="SMART" id="SM00479">
    <property type="entry name" value="EXOIII"/>
    <property type="match status" value="1"/>
</dbReference>
<keyword evidence="3" id="KW-0378">Hydrolase</keyword>
<dbReference type="SUPFAM" id="SSF53098">
    <property type="entry name" value="Ribonuclease H-like"/>
    <property type="match status" value="1"/>
</dbReference>
<keyword evidence="8" id="KW-1185">Reference proteome</keyword>
<keyword evidence="1" id="KW-0698">rRNA processing</keyword>
<dbReference type="InterPro" id="IPR013520">
    <property type="entry name" value="Ribonucl_H"/>
</dbReference>
<name>A0A2D3VK48_9PEZI</name>
<dbReference type="GO" id="GO:0006364">
    <property type="term" value="P:rRNA processing"/>
    <property type="evidence" value="ECO:0007669"/>
    <property type="project" value="UniProtKB-KW"/>
</dbReference>
<dbReference type="AlphaFoldDB" id="A0A2D3VK48"/>
<dbReference type="InterPro" id="IPR036397">
    <property type="entry name" value="RNaseH_sf"/>
</dbReference>
<evidence type="ECO:0000313" key="7">
    <source>
        <dbReference type="EMBL" id="CZT21353.1"/>
    </source>
</evidence>
<dbReference type="PANTHER" id="PTHR12801:SF45">
    <property type="entry name" value="RNA EXONUCLEASE 4"/>
    <property type="match status" value="1"/>
</dbReference>
<reference evidence="7 8" key="1">
    <citation type="submission" date="2016-03" db="EMBL/GenBank/DDBJ databases">
        <authorList>
            <person name="Ploux O."/>
        </authorList>
    </citation>
    <scope>NUCLEOTIDE SEQUENCE [LARGE SCALE GENOMIC DNA]</scope>
    <source>
        <strain evidence="7 8">URUG2</strain>
    </source>
</reference>
<dbReference type="PANTHER" id="PTHR12801">
    <property type="entry name" value="RNA EXONUCLEASE REXO1 / RECO3 FAMILY MEMBER-RELATED"/>
    <property type="match status" value="1"/>
</dbReference>
<dbReference type="Gene3D" id="3.30.420.10">
    <property type="entry name" value="Ribonuclease H-like superfamily/Ribonuclease H"/>
    <property type="match status" value="1"/>
</dbReference>
<dbReference type="RefSeq" id="XP_023628242.1">
    <property type="nucleotide sequence ID" value="XM_023772474.1"/>
</dbReference>
<evidence type="ECO:0000256" key="1">
    <source>
        <dbReference type="ARBA" id="ARBA00022552"/>
    </source>
</evidence>
<evidence type="ECO:0000256" key="3">
    <source>
        <dbReference type="ARBA" id="ARBA00022801"/>
    </source>
</evidence>
<organism evidence="7 8">
    <name type="scientific">Ramularia collo-cygni</name>
    <dbReference type="NCBI Taxonomy" id="112498"/>
    <lineage>
        <taxon>Eukaryota</taxon>
        <taxon>Fungi</taxon>
        <taxon>Dikarya</taxon>
        <taxon>Ascomycota</taxon>
        <taxon>Pezizomycotina</taxon>
        <taxon>Dothideomycetes</taxon>
        <taxon>Dothideomycetidae</taxon>
        <taxon>Mycosphaerellales</taxon>
        <taxon>Mycosphaerellaceae</taxon>
        <taxon>Ramularia</taxon>
    </lineage>
</organism>
<dbReference type="GeneID" id="35602335"/>
<dbReference type="InterPro" id="IPR047021">
    <property type="entry name" value="REXO1/3/4-like"/>
</dbReference>
<dbReference type="InterPro" id="IPR012337">
    <property type="entry name" value="RNaseH-like_sf"/>
</dbReference>
<dbReference type="GO" id="GO:0004527">
    <property type="term" value="F:exonuclease activity"/>
    <property type="evidence" value="ECO:0007669"/>
    <property type="project" value="UniProtKB-KW"/>
</dbReference>
<dbReference type="GO" id="GO:0005634">
    <property type="term" value="C:nucleus"/>
    <property type="evidence" value="ECO:0007669"/>
    <property type="project" value="TreeGrafter"/>
</dbReference>
<dbReference type="Proteomes" id="UP000225277">
    <property type="component" value="Unassembled WGS sequence"/>
</dbReference>
<evidence type="ECO:0000256" key="2">
    <source>
        <dbReference type="ARBA" id="ARBA00022722"/>
    </source>
</evidence>
<evidence type="ECO:0000256" key="4">
    <source>
        <dbReference type="ARBA" id="ARBA00022839"/>
    </source>
</evidence>
<evidence type="ECO:0000259" key="6">
    <source>
        <dbReference type="SMART" id="SM00479"/>
    </source>
</evidence>
<sequence>MAHQQPTARNVLLAKAEDLQRDANGHWEYKAGTRGYPTRAVQPTPRFDLITPIIALDGEFQLAKVESTGKHIQRIGRISIVNYFGHVIFDAFVHYPDEDGFTKKLPPRCLGLGVYKQDVQLRNGALPIHQVEQIVRAISKDCVNVGHAFKNDIAVFHPFVFDGVKKRDTQMLPEYRQYATGSRRLPKLSVLAKEILNVVIQGVEHSSVEDAQATMLLYRHREAEFEVLQSQDVHYASLGDLDEGFVDWEDVEGCDLGDLENQVEAGEECEVWVLPPIREAEVAKAYHENATFWKAKSSALKESLAADKCKNGTLRRLS</sequence>
<evidence type="ECO:0000256" key="5">
    <source>
        <dbReference type="ARBA" id="ARBA00025599"/>
    </source>
</evidence>
<gene>
    <name evidence="7" type="ORF">RCC_07216</name>
</gene>
<accession>A0A2D3VK48</accession>
<dbReference type="OrthoDB" id="8191639at2759"/>
<keyword evidence="4" id="KW-0269">Exonuclease</keyword>
<comment type="function">
    <text evidence="5">Exoribonuclease involved in ribosome biosynthesis. Involved in the processing of ITS1, the internal transcribed spacer localized between the 18S and 5.8S rRNAs.</text>
</comment>